<comment type="caution">
    <text evidence="2">The sequence shown here is derived from an EMBL/GenBank/DDBJ whole genome shotgun (WGS) entry which is preliminary data.</text>
</comment>
<dbReference type="Proteomes" id="UP000321328">
    <property type="component" value="Unassembled WGS sequence"/>
</dbReference>
<organism evidence="2 3">
    <name type="scientific">Pseudonocardia asaccharolytica DSM 44247 = NBRC 16224</name>
    <dbReference type="NCBI Taxonomy" id="1123024"/>
    <lineage>
        <taxon>Bacteria</taxon>
        <taxon>Bacillati</taxon>
        <taxon>Actinomycetota</taxon>
        <taxon>Actinomycetes</taxon>
        <taxon>Pseudonocardiales</taxon>
        <taxon>Pseudonocardiaceae</taxon>
        <taxon>Pseudonocardia</taxon>
    </lineage>
</organism>
<protein>
    <recommendedName>
        <fullName evidence="4">DUF222 domain-containing protein</fullName>
    </recommendedName>
</protein>
<evidence type="ECO:0000313" key="2">
    <source>
        <dbReference type="EMBL" id="GEL18660.1"/>
    </source>
</evidence>
<dbReference type="InterPro" id="IPR003615">
    <property type="entry name" value="HNH_nuc"/>
</dbReference>
<gene>
    <name evidence="2" type="ORF">PA7_24970</name>
</gene>
<proteinExistence type="predicted"/>
<dbReference type="RefSeq" id="WP_028930387.1">
    <property type="nucleotide sequence ID" value="NZ_AUII01000010.1"/>
</dbReference>
<evidence type="ECO:0008006" key="4">
    <source>
        <dbReference type="Google" id="ProtNLM"/>
    </source>
</evidence>
<feature type="region of interest" description="Disordered" evidence="1">
    <location>
        <begin position="170"/>
        <end position="232"/>
    </location>
</feature>
<name>A0A511D1J9_9PSEU</name>
<reference evidence="2 3" key="1">
    <citation type="submission" date="2019-07" db="EMBL/GenBank/DDBJ databases">
        <title>Whole genome shotgun sequence of Pseudonocardia asaccharolytica NBRC 16224.</title>
        <authorList>
            <person name="Hosoyama A."/>
            <person name="Uohara A."/>
            <person name="Ohji S."/>
            <person name="Ichikawa N."/>
        </authorList>
    </citation>
    <scope>NUCLEOTIDE SEQUENCE [LARGE SCALE GENOMIC DNA]</scope>
    <source>
        <strain evidence="2 3">NBRC 16224</strain>
    </source>
</reference>
<evidence type="ECO:0000256" key="1">
    <source>
        <dbReference type="SAM" id="MobiDB-lite"/>
    </source>
</evidence>
<keyword evidence="3" id="KW-1185">Reference proteome</keyword>
<sequence length="232" mass="24795">MPEPDGRAGIEIRVPLSTLLGLDERPGEIPGWAPCCPPPARAAVACQRRAGWRFAICDPEGYLILAGLTRRPRCSRPDDVLHSRGGVVELQISATMLAELAGAATGGGVIGGIVDDWAPVIADLATQYAHRDELLRALTDHPHARFPHAALRRHLEIRDRTCVHPGCRRSATRAEQDHTVGHAVGGPTVPGNLGPLPRPSLAQAQGRMAGRPARSRPLPHPQPAGAHLPHPR</sequence>
<evidence type="ECO:0000313" key="3">
    <source>
        <dbReference type="Proteomes" id="UP000321328"/>
    </source>
</evidence>
<dbReference type="CDD" id="cd00085">
    <property type="entry name" value="HNHc"/>
    <property type="match status" value="1"/>
</dbReference>
<dbReference type="EMBL" id="BJVI01000023">
    <property type="protein sequence ID" value="GEL18660.1"/>
    <property type="molecule type" value="Genomic_DNA"/>
</dbReference>
<accession>A0A511D1J9</accession>
<dbReference type="OrthoDB" id="3567954at2"/>
<dbReference type="AlphaFoldDB" id="A0A511D1J9"/>